<dbReference type="GO" id="GO:0004553">
    <property type="term" value="F:hydrolase activity, hydrolyzing O-glycosyl compounds"/>
    <property type="evidence" value="ECO:0007669"/>
    <property type="project" value="InterPro"/>
</dbReference>
<evidence type="ECO:0000313" key="6">
    <source>
        <dbReference type="EMBL" id="SEH79465.1"/>
    </source>
</evidence>
<feature type="transmembrane region" description="Helical" evidence="4">
    <location>
        <begin position="20"/>
        <end position="40"/>
    </location>
</feature>
<sequence length="774" mass="85740">MTKQRCSKSSKSISLKLVKIFTAITLAFSSFVTSMLPFSLSNTSAAYDKIKIMPLGDSITYGMADEGGYRKYLSYFLQQNGYSNVDLVGPEGKDSAAFNYNGKSVTYDDNHAGYSGYTIVNMQGGWMGQLNGILETMQGGDYIKKYSPDIILLQIGTNDVNNGHVTDSEEHLHTLLDYLREKMPTDGKIFLTTIPDLGNSGWGNNSSKNGDIAKYNELVKKVANEYSSKNVIFADIHSVIDGTKDLADGVHPNAGGYEKMGKYWFDTIKPYLNGTVTTTPEEPTEPTPSNTEIIRGDVNSDGVIDSLDLVRIRKAALAEKPDSDALSRGDIDGDKDIDKDDIKLLSDYILGNIKEFPTVTASSSPQKEYPKSYDFPAVNQLKSSKDVPDPFIFMDGSKVESADDWWKRQSEISCMYEYYMYGKWIDGSDDETTYSINGNSMTINVKRKSTGKTASFKAVINLPKNVRHEGGAPVILGMHKGISESTATSNGYAVITYDSDGMFSAPGTAQDNNQHKGAFYDLYPYGRNWDEQTGDLMAWSWGIGRILDALYNGAAKELNINPDSSIVTGVSRYGKAASVCGAFDTRIKMCAPSCSGAGGLALYRYSSVGKTYDFSSKGGSSSYTYKENEPLGSLQASGEQGWFNGRFMEFRNAEQFPMDQHMLGSLCCDPNRYLFIIGSCESEDWVNAPSVWMAYLGMKHVWDYVGLSDHLAINIHKSGHAVIAEDVEKMVQYFDYHVYGIEPKMNLDELKTSVFDLPKNKDSYQDTFTSKWLY</sequence>
<evidence type="ECO:0000259" key="5">
    <source>
        <dbReference type="PROSITE" id="PS51766"/>
    </source>
</evidence>
<dbReference type="Gene3D" id="1.10.1330.10">
    <property type="entry name" value="Dockerin domain"/>
    <property type="match status" value="1"/>
</dbReference>
<reference evidence="6 7" key="1">
    <citation type="submission" date="2016-10" db="EMBL/GenBank/DDBJ databases">
        <authorList>
            <person name="de Groot N.N."/>
        </authorList>
    </citation>
    <scope>NUCLEOTIDE SEQUENCE [LARGE SCALE GENOMIC DNA]</scope>
    <source>
        <strain evidence="6 7">YAD2003</strain>
    </source>
</reference>
<keyword evidence="4" id="KW-1133">Transmembrane helix</keyword>
<dbReference type="InterPro" id="IPR051532">
    <property type="entry name" value="Ester_Hydrolysis_Enzymes"/>
</dbReference>
<dbReference type="Gene3D" id="3.40.50.1820">
    <property type="entry name" value="alpha/beta hydrolase"/>
    <property type="match status" value="1"/>
</dbReference>
<dbReference type="EMBL" id="FNWV01000012">
    <property type="protein sequence ID" value="SEH79465.1"/>
    <property type="molecule type" value="Genomic_DNA"/>
</dbReference>
<keyword evidence="4" id="KW-0472">Membrane</keyword>
<accession>A0A1H6L5M0</accession>
<dbReference type="InterPro" id="IPR001087">
    <property type="entry name" value="GDSL"/>
</dbReference>
<keyword evidence="3" id="KW-0378">Hydrolase</keyword>
<dbReference type="CDD" id="cd01833">
    <property type="entry name" value="XynB_like"/>
    <property type="match status" value="1"/>
</dbReference>
<dbReference type="Proteomes" id="UP000183190">
    <property type="component" value="Unassembled WGS sequence"/>
</dbReference>
<name>A0A1H6L5M0_RUMFL</name>
<proteinExistence type="predicted"/>
<dbReference type="Pfam" id="PF00404">
    <property type="entry name" value="Dockerin_1"/>
    <property type="match status" value="1"/>
</dbReference>
<dbReference type="InterPro" id="IPR036514">
    <property type="entry name" value="SGNH_hydro_sf"/>
</dbReference>
<dbReference type="GO" id="GO:0000272">
    <property type="term" value="P:polysaccharide catabolic process"/>
    <property type="evidence" value="ECO:0007669"/>
    <property type="project" value="InterPro"/>
</dbReference>
<evidence type="ECO:0000313" key="7">
    <source>
        <dbReference type="Proteomes" id="UP000183190"/>
    </source>
</evidence>
<dbReference type="Pfam" id="PF22244">
    <property type="entry name" value="GCE_fung"/>
    <property type="match status" value="1"/>
</dbReference>
<dbReference type="InterPro" id="IPR029058">
    <property type="entry name" value="AB_hydrolase_fold"/>
</dbReference>
<dbReference type="Gene3D" id="3.40.50.1110">
    <property type="entry name" value="SGNH hydrolase"/>
    <property type="match status" value="1"/>
</dbReference>
<dbReference type="InterPro" id="IPR036439">
    <property type="entry name" value="Dockerin_dom_sf"/>
</dbReference>
<dbReference type="PROSITE" id="PS51766">
    <property type="entry name" value="DOCKERIN"/>
    <property type="match status" value="1"/>
</dbReference>
<dbReference type="PROSITE" id="PS00018">
    <property type="entry name" value="EF_HAND_1"/>
    <property type="match status" value="1"/>
</dbReference>
<dbReference type="SUPFAM" id="SSF52266">
    <property type="entry name" value="SGNH hydrolase"/>
    <property type="match status" value="1"/>
</dbReference>
<keyword evidence="2" id="KW-0732">Signal</keyword>
<dbReference type="SUPFAM" id="SSF63446">
    <property type="entry name" value="Type I dockerin domain"/>
    <property type="match status" value="1"/>
</dbReference>
<dbReference type="PANTHER" id="PTHR30383">
    <property type="entry name" value="THIOESTERASE 1/PROTEASE 1/LYSOPHOSPHOLIPASE L1"/>
    <property type="match status" value="1"/>
</dbReference>
<dbReference type="RefSeq" id="WP_074718359.1">
    <property type="nucleotide sequence ID" value="NZ_FNWV01000012.1"/>
</dbReference>
<feature type="domain" description="Dockerin" evidence="5">
    <location>
        <begin position="291"/>
        <end position="358"/>
    </location>
</feature>
<dbReference type="InterPro" id="IPR002105">
    <property type="entry name" value="Dockerin_1_rpt"/>
</dbReference>
<evidence type="ECO:0000256" key="4">
    <source>
        <dbReference type="SAM" id="Phobius"/>
    </source>
</evidence>
<gene>
    <name evidence="6" type="ORF">SAMN02910265_02743</name>
</gene>
<dbReference type="AlphaFoldDB" id="A0A1H6L5M0"/>
<dbReference type="InterPro" id="IPR018247">
    <property type="entry name" value="EF_Hand_1_Ca_BS"/>
</dbReference>
<dbReference type="PANTHER" id="PTHR30383:SF5">
    <property type="entry name" value="SGNH HYDROLASE-TYPE ESTERASE DOMAIN-CONTAINING PROTEIN"/>
    <property type="match status" value="1"/>
</dbReference>
<evidence type="ECO:0000256" key="2">
    <source>
        <dbReference type="ARBA" id="ARBA00022729"/>
    </source>
</evidence>
<evidence type="ECO:0000256" key="3">
    <source>
        <dbReference type="ARBA" id="ARBA00022801"/>
    </source>
</evidence>
<organism evidence="6 7">
    <name type="scientific">Ruminococcus flavefaciens</name>
    <dbReference type="NCBI Taxonomy" id="1265"/>
    <lineage>
        <taxon>Bacteria</taxon>
        <taxon>Bacillati</taxon>
        <taxon>Bacillota</taxon>
        <taxon>Clostridia</taxon>
        <taxon>Eubacteriales</taxon>
        <taxon>Oscillospiraceae</taxon>
        <taxon>Ruminococcus</taxon>
    </lineage>
</organism>
<protein>
    <submittedName>
        <fullName evidence="6">Lysophospholipase L1</fullName>
    </submittedName>
</protein>
<dbReference type="GO" id="GO:0004622">
    <property type="term" value="F:phosphatidylcholine lysophospholipase activity"/>
    <property type="evidence" value="ECO:0007669"/>
    <property type="project" value="TreeGrafter"/>
</dbReference>
<keyword evidence="4" id="KW-0812">Transmembrane</keyword>
<dbReference type="Pfam" id="PF00657">
    <property type="entry name" value="Lipase_GDSL"/>
    <property type="match status" value="1"/>
</dbReference>
<dbReference type="InterPro" id="IPR016134">
    <property type="entry name" value="Dockerin_dom"/>
</dbReference>
<keyword evidence="1" id="KW-0719">Serine esterase</keyword>
<evidence type="ECO:0000256" key="1">
    <source>
        <dbReference type="ARBA" id="ARBA00022487"/>
    </source>
</evidence>
<dbReference type="InterPro" id="IPR054579">
    <property type="entry name" value="GCE-like_dom"/>
</dbReference>